<dbReference type="Proteomes" id="UP000011083">
    <property type="component" value="Unassembled WGS sequence"/>
</dbReference>
<dbReference type="STRING" id="1257118.L8H6Z7"/>
<keyword evidence="8" id="KW-0968">Cytoplasmic vesicle</keyword>
<evidence type="ECO:0000256" key="2">
    <source>
        <dbReference type="ARBA" id="ARBA00008025"/>
    </source>
</evidence>
<evidence type="ECO:0000256" key="5">
    <source>
        <dbReference type="ARBA" id="ARBA00022927"/>
    </source>
</evidence>
<evidence type="ECO:0000259" key="12">
    <source>
        <dbReference type="PROSITE" id="PS50859"/>
    </source>
</evidence>
<evidence type="ECO:0000256" key="10">
    <source>
        <dbReference type="PROSITE-ProRule" id="PRU00290"/>
    </source>
</evidence>
<keyword evidence="3" id="KW-0813">Transport</keyword>
<dbReference type="FunFam" id="1.20.5.110:FF:000004">
    <property type="entry name" value="Vesicle-associated membrane protein 7"/>
    <property type="match status" value="1"/>
</dbReference>
<dbReference type="OrthoDB" id="248747at2759"/>
<keyword evidence="6 11" id="KW-1133">Transmembrane helix</keyword>
<dbReference type="SUPFAM" id="SSF58038">
    <property type="entry name" value="SNARE fusion complex"/>
    <property type="match status" value="1"/>
</dbReference>
<dbReference type="CDD" id="cd14824">
    <property type="entry name" value="Longin"/>
    <property type="match status" value="1"/>
</dbReference>
<dbReference type="AlphaFoldDB" id="L8H6Z7"/>
<feature type="domain" description="Longin" evidence="12">
    <location>
        <begin position="7"/>
        <end position="64"/>
    </location>
</feature>
<comment type="similarity">
    <text evidence="2">Belongs to the synaptobrevin family.</text>
</comment>
<keyword evidence="5" id="KW-0653">Protein transport</keyword>
<evidence type="ECO:0000256" key="6">
    <source>
        <dbReference type="ARBA" id="ARBA00022989"/>
    </source>
</evidence>
<accession>L8H6Z7</accession>
<keyword evidence="4 11" id="KW-0812">Transmembrane</keyword>
<dbReference type="GO" id="GO:0015031">
    <property type="term" value="P:protein transport"/>
    <property type="evidence" value="ECO:0007669"/>
    <property type="project" value="UniProtKB-KW"/>
</dbReference>
<proteinExistence type="inferred from homology"/>
<gene>
    <name evidence="14" type="ORF">ACA1_280550</name>
</gene>
<evidence type="ECO:0000256" key="4">
    <source>
        <dbReference type="ARBA" id="ARBA00022692"/>
    </source>
</evidence>
<dbReference type="KEGG" id="acan:ACA1_280550"/>
<feature type="transmembrane region" description="Helical" evidence="11">
    <location>
        <begin position="160"/>
        <end position="181"/>
    </location>
</feature>
<dbReference type="GO" id="GO:0030659">
    <property type="term" value="C:cytoplasmic vesicle membrane"/>
    <property type="evidence" value="ECO:0007669"/>
    <property type="project" value="UniProtKB-SubCell"/>
</dbReference>
<dbReference type="GO" id="GO:0016192">
    <property type="term" value="P:vesicle-mediated transport"/>
    <property type="evidence" value="ECO:0007669"/>
    <property type="project" value="InterPro"/>
</dbReference>
<dbReference type="Gene3D" id="3.30.450.50">
    <property type="entry name" value="Longin domain"/>
    <property type="match status" value="1"/>
</dbReference>
<dbReference type="GO" id="GO:0005768">
    <property type="term" value="C:endosome"/>
    <property type="evidence" value="ECO:0007669"/>
    <property type="project" value="UniProtKB-ARBA"/>
</dbReference>
<dbReference type="PROSITE" id="PS50859">
    <property type="entry name" value="LONGIN"/>
    <property type="match status" value="1"/>
</dbReference>
<name>L8H6Z7_ACACF</name>
<dbReference type="InterPro" id="IPR051097">
    <property type="entry name" value="Synaptobrevin-like_transport"/>
</dbReference>
<sequence length="190" mass="22009">MPIIYSLVARGSTVLAEHAAATGNFITVSRLILDKIADTSGGKMSYTYDRHYFHYAASEGVIYLNTYKTAMAFGMNEEFSRVLQRQMEYFSYDPSVDKISLVQKKVDETKKVMVENIERVLDRGEKIELLVTRTEQLQDQSYRFSTESRRLKWSMCRDNYKLWAILVIVVIIIVWLISSFICGFDYSKCS</sequence>
<dbReference type="CDD" id="cd15843">
    <property type="entry name" value="R-SNARE"/>
    <property type="match status" value="1"/>
</dbReference>
<evidence type="ECO:0000313" key="15">
    <source>
        <dbReference type="Proteomes" id="UP000011083"/>
    </source>
</evidence>
<dbReference type="InterPro" id="IPR010908">
    <property type="entry name" value="Longin_dom"/>
</dbReference>
<dbReference type="InterPro" id="IPR011012">
    <property type="entry name" value="Longin-like_dom_sf"/>
</dbReference>
<dbReference type="InterPro" id="IPR001388">
    <property type="entry name" value="Synaptobrevin-like"/>
</dbReference>
<keyword evidence="7 11" id="KW-0472">Membrane</keyword>
<organism evidence="14 15">
    <name type="scientific">Acanthamoeba castellanii (strain ATCC 30010 / Neff)</name>
    <dbReference type="NCBI Taxonomy" id="1257118"/>
    <lineage>
        <taxon>Eukaryota</taxon>
        <taxon>Amoebozoa</taxon>
        <taxon>Discosea</taxon>
        <taxon>Longamoebia</taxon>
        <taxon>Centramoebida</taxon>
        <taxon>Acanthamoebidae</taxon>
        <taxon>Acanthamoeba</taxon>
    </lineage>
</organism>
<evidence type="ECO:0000256" key="3">
    <source>
        <dbReference type="ARBA" id="ARBA00022448"/>
    </source>
</evidence>
<dbReference type="Pfam" id="PF00957">
    <property type="entry name" value="Synaptobrevin"/>
    <property type="match status" value="1"/>
</dbReference>
<dbReference type="PANTHER" id="PTHR21136:SF168">
    <property type="entry name" value="VESICLE-ASSOCIATED MEMBRANE PROTEIN 9"/>
    <property type="match status" value="1"/>
</dbReference>
<dbReference type="RefSeq" id="XP_004344745.1">
    <property type="nucleotide sequence ID" value="XM_004344695.1"/>
</dbReference>
<evidence type="ECO:0000256" key="11">
    <source>
        <dbReference type="SAM" id="Phobius"/>
    </source>
</evidence>
<dbReference type="SUPFAM" id="SSF64356">
    <property type="entry name" value="SNARE-like"/>
    <property type="match status" value="1"/>
</dbReference>
<dbReference type="EMBL" id="KB007908">
    <property type="protein sequence ID" value="ELR21002.1"/>
    <property type="molecule type" value="Genomic_DNA"/>
</dbReference>
<dbReference type="VEuPathDB" id="AmoebaDB:ACA1_280550"/>
<evidence type="ECO:0000256" key="1">
    <source>
        <dbReference type="ARBA" id="ARBA00004156"/>
    </source>
</evidence>
<dbReference type="PRINTS" id="PR00219">
    <property type="entry name" value="SYNAPTOBREVN"/>
</dbReference>
<evidence type="ECO:0000259" key="13">
    <source>
        <dbReference type="PROSITE" id="PS50892"/>
    </source>
</evidence>
<evidence type="ECO:0000256" key="8">
    <source>
        <dbReference type="ARBA" id="ARBA00023329"/>
    </source>
</evidence>
<dbReference type="OMA" id="RLNFFMW"/>
<reference evidence="14 15" key="1">
    <citation type="journal article" date="2013" name="Genome Biol.">
        <title>Genome of Acanthamoeba castellanii highlights extensive lateral gene transfer and early evolution of tyrosine kinase signaling.</title>
        <authorList>
            <person name="Clarke M."/>
            <person name="Lohan A.J."/>
            <person name="Liu B."/>
            <person name="Lagkouvardos I."/>
            <person name="Roy S."/>
            <person name="Zafar N."/>
            <person name="Bertelli C."/>
            <person name="Schilde C."/>
            <person name="Kianianmomeni A."/>
            <person name="Burglin T.R."/>
            <person name="Frech C."/>
            <person name="Turcotte B."/>
            <person name="Kopec K.O."/>
            <person name="Synnott J.M."/>
            <person name="Choo C."/>
            <person name="Paponov I."/>
            <person name="Finkler A."/>
            <person name="Soon Heng Tan C."/>
            <person name="Hutchins A.P."/>
            <person name="Weinmeier T."/>
            <person name="Rattei T."/>
            <person name="Chu J.S."/>
            <person name="Gimenez G."/>
            <person name="Irimia M."/>
            <person name="Rigden D.J."/>
            <person name="Fitzpatrick D.A."/>
            <person name="Lorenzo-Morales J."/>
            <person name="Bateman A."/>
            <person name="Chiu C.H."/>
            <person name="Tang P."/>
            <person name="Hegemann P."/>
            <person name="Fromm H."/>
            <person name="Raoult D."/>
            <person name="Greub G."/>
            <person name="Miranda-Saavedra D."/>
            <person name="Chen N."/>
            <person name="Nash P."/>
            <person name="Ginger M.L."/>
            <person name="Horn M."/>
            <person name="Schaap P."/>
            <person name="Caler L."/>
            <person name="Loftus B."/>
        </authorList>
    </citation>
    <scope>NUCLEOTIDE SEQUENCE [LARGE SCALE GENOMIC DNA]</scope>
    <source>
        <strain evidence="14 15">Neff</strain>
    </source>
</reference>
<comment type="subcellular location">
    <subcellularLocation>
        <location evidence="1">Cytoplasmic vesicle membrane</location>
    </subcellularLocation>
    <subcellularLocation>
        <location evidence="9">Endomembrane system</location>
        <topology evidence="9">Single-pass type IV membrane protein</topology>
    </subcellularLocation>
</comment>
<protein>
    <submittedName>
        <fullName evidence="14">RSNARE, VAMP71-family</fullName>
    </submittedName>
</protein>
<keyword evidence="10" id="KW-0175">Coiled coil</keyword>
<dbReference type="PROSITE" id="PS50892">
    <property type="entry name" value="V_SNARE"/>
    <property type="match status" value="1"/>
</dbReference>
<feature type="domain" description="V-SNARE coiled-coil homology" evidence="13">
    <location>
        <begin position="98"/>
        <end position="154"/>
    </location>
</feature>
<dbReference type="PANTHER" id="PTHR21136">
    <property type="entry name" value="SNARE PROTEINS"/>
    <property type="match status" value="1"/>
</dbReference>
<dbReference type="Pfam" id="PF13774">
    <property type="entry name" value="Longin"/>
    <property type="match status" value="1"/>
</dbReference>
<dbReference type="InterPro" id="IPR042855">
    <property type="entry name" value="V_SNARE_CC"/>
</dbReference>
<evidence type="ECO:0000256" key="7">
    <source>
        <dbReference type="ARBA" id="ARBA00023136"/>
    </source>
</evidence>
<dbReference type="GeneID" id="14921876"/>
<dbReference type="Gene3D" id="1.20.5.110">
    <property type="match status" value="1"/>
</dbReference>
<evidence type="ECO:0000256" key="9">
    <source>
        <dbReference type="ARBA" id="ARBA00046280"/>
    </source>
</evidence>
<evidence type="ECO:0000313" key="14">
    <source>
        <dbReference type="EMBL" id="ELR21002.1"/>
    </source>
</evidence>
<keyword evidence="15" id="KW-1185">Reference proteome</keyword>